<keyword evidence="4 5" id="KW-0808">Transferase</keyword>
<sequence length="443" mass="50548">MEYIKYRFFQKASKCSKEFQRIKNEHADKVIAKVTLGQVFSGMKGIPLLVTDTSKLDPNEGIRFKGYSIPELREKLPKISPEGEPLPEGLFYLMLIGEIPTQDDVNNLSKDFATRAHVPQHVFDVIDAMPKNSRPMTQFSAAILSLATESIFQKAYRAGVNKKYFWDSTYEDVMNLIARLPHIAAYIYRRNFYNEQHIEPNPRLDWAGNLAHMMGFDSEDIRRLFRLYMVIHADHEGGNVSAHTAHLVGSALSNPYYAYAAAMTGLAGPLHGFANQDVIHWMFQMIEDLDTDTPTDEQVAAYIKQTLEEGRVIPGYGHAVLRKTDPRFTAQQEFADKYIKDDFMINLVNQLYRVVPPILSSIGKIKNPWPNVDAFSGSLLYHYGIKEYTFYTVLFGVSRALGVLASLVNDRVYGMPIERPTSHPLQWFRDQVDKENEGTEKKC</sequence>
<dbReference type="InterPro" id="IPR002020">
    <property type="entry name" value="Citrate_synthase"/>
</dbReference>
<dbReference type="AlphaFoldDB" id="A0A399CYQ7"/>
<dbReference type="RefSeq" id="WP_119350930.1">
    <property type="nucleotide sequence ID" value="NZ_JBFHKJ010000517.1"/>
</dbReference>
<dbReference type="PANTHER" id="PTHR11739">
    <property type="entry name" value="CITRATE SYNTHASE"/>
    <property type="match status" value="1"/>
</dbReference>
<evidence type="ECO:0000256" key="4">
    <source>
        <dbReference type="ARBA" id="ARBA00022679"/>
    </source>
</evidence>
<name>A0A399CYQ7_9BACT</name>
<dbReference type="OrthoDB" id="9800864at2"/>
<dbReference type="EC" id="2.3.3.16" evidence="3"/>
<organism evidence="6 7">
    <name type="scientific">Mariniphaga sediminis</name>
    <dbReference type="NCBI Taxonomy" id="1628158"/>
    <lineage>
        <taxon>Bacteria</taxon>
        <taxon>Pseudomonadati</taxon>
        <taxon>Bacteroidota</taxon>
        <taxon>Bacteroidia</taxon>
        <taxon>Marinilabiliales</taxon>
        <taxon>Prolixibacteraceae</taxon>
        <taxon>Mariniphaga</taxon>
    </lineage>
</organism>
<dbReference type="InterPro" id="IPR016143">
    <property type="entry name" value="Citrate_synth-like_sm_a-sub"/>
</dbReference>
<comment type="caution">
    <text evidence="6">The sequence shown here is derived from an EMBL/GenBank/DDBJ whole genome shotgun (WGS) entry which is preliminary data.</text>
</comment>
<dbReference type="EMBL" id="QWET01000013">
    <property type="protein sequence ID" value="RIH64098.1"/>
    <property type="molecule type" value="Genomic_DNA"/>
</dbReference>
<dbReference type="Gene3D" id="1.10.230.10">
    <property type="entry name" value="Cytochrome P450-Terp, domain 2"/>
    <property type="match status" value="1"/>
</dbReference>
<dbReference type="InterPro" id="IPR019810">
    <property type="entry name" value="Citrate_synthase_AS"/>
</dbReference>
<dbReference type="PANTHER" id="PTHR11739:SF8">
    <property type="entry name" value="CITRATE SYNTHASE, MITOCHONDRIAL"/>
    <property type="match status" value="1"/>
</dbReference>
<evidence type="ECO:0000256" key="1">
    <source>
        <dbReference type="ARBA" id="ARBA00004751"/>
    </source>
</evidence>
<evidence type="ECO:0000313" key="6">
    <source>
        <dbReference type="EMBL" id="RIH64098.1"/>
    </source>
</evidence>
<dbReference type="PROSITE" id="PS00480">
    <property type="entry name" value="CITRATE_SYNTHASE"/>
    <property type="match status" value="1"/>
</dbReference>
<accession>A0A399CYQ7</accession>
<protein>
    <recommendedName>
        <fullName evidence="3">citrate synthase (unknown stereospecificity)</fullName>
        <ecNumber evidence="3">2.3.3.16</ecNumber>
    </recommendedName>
</protein>
<dbReference type="PRINTS" id="PR00143">
    <property type="entry name" value="CITRTSNTHASE"/>
</dbReference>
<dbReference type="Gene3D" id="1.10.580.10">
    <property type="entry name" value="Citrate Synthase, domain 1"/>
    <property type="match status" value="1"/>
</dbReference>
<dbReference type="GO" id="GO:0036440">
    <property type="term" value="F:citrate synthase activity"/>
    <property type="evidence" value="ECO:0007669"/>
    <property type="project" value="UniProtKB-EC"/>
</dbReference>
<keyword evidence="6" id="KW-0012">Acyltransferase</keyword>
<dbReference type="SUPFAM" id="SSF48256">
    <property type="entry name" value="Citrate synthase"/>
    <property type="match status" value="1"/>
</dbReference>
<evidence type="ECO:0000256" key="2">
    <source>
        <dbReference type="ARBA" id="ARBA00010566"/>
    </source>
</evidence>
<dbReference type="NCBIfam" id="NF007128">
    <property type="entry name" value="PRK09569.1"/>
    <property type="match status" value="1"/>
</dbReference>
<evidence type="ECO:0000256" key="5">
    <source>
        <dbReference type="RuleBase" id="RU003406"/>
    </source>
</evidence>
<reference evidence="6 7" key="1">
    <citation type="journal article" date="2015" name="Int. J. Syst. Evol. Microbiol.">
        <title>Mariniphaga sediminis sp. nov., isolated from coastal sediment.</title>
        <authorList>
            <person name="Wang F.Q."/>
            <person name="Shen Q.Y."/>
            <person name="Chen G.J."/>
            <person name="Du Z.J."/>
        </authorList>
    </citation>
    <scope>NUCLEOTIDE SEQUENCE [LARGE SCALE GENOMIC DNA]</scope>
    <source>
        <strain evidence="6 7">SY21</strain>
    </source>
</reference>
<comment type="similarity">
    <text evidence="2 5">Belongs to the citrate synthase family.</text>
</comment>
<evidence type="ECO:0000313" key="7">
    <source>
        <dbReference type="Proteomes" id="UP000266441"/>
    </source>
</evidence>
<dbReference type="UniPathway" id="UPA00223"/>
<dbReference type="InterPro" id="IPR036969">
    <property type="entry name" value="Citrate_synthase_sf"/>
</dbReference>
<gene>
    <name evidence="6" type="ORF">D1164_16180</name>
</gene>
<keyword evidence="7" id="KW-1185">Reference proteome</keyword>
<dbReference type="GO" id="GO:0006099">
    <property type="term" value="P:tricarboxylic acid cycle"/>
    <property type="evidence" value="ECO:0007669"/>
    <property type="project" value="UniProtKB-UniPathway"/>
</dbReference>
<evidence type="ECO:0000256" key="3">
    <source>
        <dbReference type="ARBA" id="ARBA00012972"/>
    </source>
</evidence>
<dbReference type="InterPro" id="IPR016142">
    <property type="entry name" value="Citrate_synth-like_lrg_a-sub"/>
</dbReference>
<dbReference type="Proteomes" id="UP000266441">
    <property type="component" value="Unassembled WGS sequence"/>
</dbReference>
<proteinExistence type="inferred from homology"/>
<comment type="pathway">
    <text evidence="1">Carbohydrate metabolism; tricarboxylic acid cycle; isocitrate from oxaloacetate: step 1/2.</text>
</comment>
<dbReference type="GO" id="GO:0005975">
    <property type="term" value="P:carbohydrate metabolic process"/>
    <property type="evidence" value="ECO:0007669"/>
    <property type="project" value="TreeGrafter"/>
</dbReference>
<dbReference type="Pfam" id="PF00285">
    <property type="entry name" value="Citrate_synt"/>
    <property type="match status" value="1"/>
</dbReference>